<dbReference type="SUPFAM" id="SSF46785">
    <property type="entry name" value="Winged helix' DNA-binding domain"/>
    <property type="match status" value="1"/>
</dbReference>
<name>A0ABW7XWM0_STRCE</name>
<dbReference type="InterPro" id="IPR036388">
    <property type="entry name" value="WH-like_DNA-bd_sf"/>
</dbReference>
<dbReference type="Gene3D" id="1.10.10.10">
    <property type="entry name" value="Winged helix-like DNA-binding domain superfamily/Winged helix DNA-binding domain"/>
    <property type="match status" value="1"/>
</dbReference>
<gene>
    <name evidence="1" type="ORF">ACIA8P_07420</name>
</gene>
<evidence type="ECO:0000313" key="2">
    <source>
        <dbReference type="Proteomes" id="UP001612415"/>
    </source>
</evidence>
<dbReference type="EMBL" id="JBITDC010000002">
    <property type="protein sequence ID" value="MFI5674483.1"/>
    <property type="molecule type" value="Genomic_DNA"/>
</dbReference>
<protein>
    <submittedName>
        <fullName evidence="1">MarR family transcriptional regulator</fullName>
    </submittedName>
</protein>
<dbReference type="Proteomes" id="UP001612415">
    <property type="component" value="Unassembled WGS sequence"/>
</dbReference>
<evidence type="ECO:0000313" key="1">
    <source>
        <dbReference type="EMBL" id="MFI5674483.1"/>
    </source>
</evidence>
<accession>A0ABW7XWM0</accession>
<organism evidence="1 2">
    <name type="scientific">Streptomyces cellulosae</name>
    <dbReference type="NCBI Taxonomy" id="1968"/>
    <lineage>
        <taxon>Bacteria</taxon>
        <taxon>Bacillati</taxon>
        <taxon>Actinomycetota</taxon>
        <taxon>Actinomycetes</taxon>
        <taxon>Kitasatosporales</taxon>
        <taxon>Streptomycetaceae</taxon>
        <taxon>Streptomyces</taxon>
    </lineage>
</organism>
<reference evidence="1 2" key="1">
    <citation type="submission" date="2024-10" db="EMBL/GenBank/DDBJ databases">
        <title>The Natural Products Discovery Center: Release of the First 8490 Sequenced Strains for Exploring Actinobacteria Biosynthetic Diversity.</title>
        <authorList>
            <person name="Kalkreuter E."/>
            <person name="Kautsar S.A."/>
            <person name="Yang D."/>
            <person name="Bader C.D."/>
            <person name="Teijaro C.N."/>
            <person name="Fluegel L."/>
            <person name="Davis C.M."/>
            <person name="Simpson J.R."/>
            <person name="Lauterbach L."/>
            <person name="Steele A.D."/>
            <person name="Gui C."/>
            <person name="Meng S."/>
            <person name="Li G."/>
            <person name="Viehrig K."/>
            <person name="Ye F."/>
            <person name="Su P."/>
            <person name="Kiefer A.F."/>
            <person name="Nichols A."/>
            <person name="Cepeda A.J."/>
            <person name="Yan W."/>
            <person name="Fan B."/>
            <person name="Jiang Y."/>
            <person name="Adhikari A."/>
            <person name="Zheng C.-J."/>
            <person name="Schuster L."/>
            <person name="Cowan T.M."/>
            <person name="Smanski M.J."/>
            <person name="Chevrette M.G."/>
            <person name="De Carvalho L.P.S."/>
            <person name="Shen B."/>
        </authorList>
    </citation>
    <scope>NUCLEOTIDE SEQUENCE [LARGE SCALE GENOMIC DNA]</scope>
    <source>
        <strain evidence="1 2">NPDC051599</strain>
    </source>
</reference>
<dbReference type="RefSeq" id="WP_398655407.1">
    <property type="nucleotide sequence ID" value="NZ_JBITDC010000002.1"/>
</dbReference>
<keyword evidence="2" id="KW-1185">Reference proteome</keyword>
<dbReference type="InterPro" id="IPR036390">
    <property type="entry name" value="WH_DNA-bd_sf"/>
</dbReference>
<comment type="caution">
    <text evidence="1">The sequence shown here is derived from an EMBL/GenBank/DDBJ whole genome shotgun (WGS) entry which is preliminary data.</text>
</comment>
<sequence length="152" mass="15803">MTTTSTPTAPSTVNGRVIALAHYAGRAILETALARRGLTFQQTVTLRPAATAGTPVERDELIGQVVDALKVDPTEVRGTIEELIVKGLLAPAASRLRITDAGQAIYAEVGAETAPISARIYAGIPAEDLATAGRVLTLVTERANAESAALSR</sequence>
<proteinExistence type="predicted"/>